<proteinExistence type="predicted"/>
<accession>A0A371GK10</accession>
<feature type="chain" id="PRO_5016787958" evidence="1">
    <location>
        <begin position="19"/>
        <end position="125"/>
    </location>
</feature>
<evidence type="ECO:0000256" key="1">
    <source>
        <dbReference type="SAM" id="SignalP"/>
    </source>
</evidence>
<feature type="non-terminal residue" evidence="2">
    <location>
        <position position="1"/>
    </location>
</feature>
<dbReference type="AlphaFoldDB" id="A0A371GK10"/>
<dbReference type="EMBL" id="QJKJ01005259">
    <property type="protein sequence ID" value="RDX90874.1"/>
    <property type="molecule type" value="Genomic_DNA"/>
</dbReference>
<evidence type="ECO:0000313" key="2">
    <source>
        <dbReference type="EMBL" id="RDX90874.1"/>
    </source>
</evidence>
<protein>
    <submittedName>
        <fullName evidence="2">Uncharacterized protein</fullName>
    </submittedName>
</protein>
<keyword evidence="1" id="KW-0732">Signal</keyword>
<feature type="signal peptide" evidence="1">
    <location>
        <begin position="1"/>
        <end position="18"/>
    </location>
</feature>
<sequence length="125" mass="14729">MTWLRILLLHLIEQPHFASCSSKLLDFLPKTYNILRWIFYPQPILHSTPAILHPNFPISLRRSSTYFLWEIKIPCLEYATSIPMKYFSFSNSFISNCVVSFSFRFSFSISSSPVTIIPSTYIRRR</sequence>
<keyword evidence="3" id="KW-1185">Reference proteome</keyword>
<organism evidence="2 3">
    <name type="scientific">Mucuna pruriens</name>
    <name type="common">Velvet bean</name>
    <name type="synonym">Dolichos pruriens</name>
    <dbReference type="NCBI Taxonomy" id="157652"/>
    <lineage>
        <taxon>Eukaryota</taxon>
        <taxon>Viridiplantae</taxon>
        <taxon>Streptophyta</taxon>
        <taxon>Embryophyta</taxon>
        <taxon>Tracheophyta</taxon>
        <taxon>Spermatophyta</taxon>
        <taxon>Magnoliopsida</taxon>
        <taxon>eudicotyledons</taxon>
        <taxon>Gunneridae</taxon>
        <taxon>Pentapetalae</taxon>
        <taxon>rosids</taxon>
        <taxon>fabids</taxon>
        <taxon>Fabales</taxon>
        <taxon>Fabaceae</taxon>
        <taxon>Papilionoideae</taxon>
        <taxon>50 kb inversion clade</taxon>
        <taxon>NPAAA clade</taxon>
        <taxon>indigoferoid/millettioid clade</taxon>
        <taxon>Phaseoleae</taxon>
        <taxon>Mucuna</taxon>
    </lineage>
</organism>
<name>A0A371GK10_MUCPR</name>
<feature type="non-terminal residue" evidence="2">
    <location>
        <position position="125"/>
    </location>
</feature>
<dbReference type="Proteomes" id="UP000257109">
    <property type="component" value="Unassembled WGS sequence"/>
</dbReference>
<gene>
    <name evidence="2" type="ORF">CR513_27219</name>
</gene>
<comment type="caution">
    <text evidence="2">The sequence shown here is derived from an EMBL/GenBank/DDBJ whole genome shotgun (WGS) entry which is preliminary data.</text>
</comment>
<reference evidence="2" key="1">
    <citation type="submission" date="2018-05" db="EMBL/GenBank/DDBJ databases">
        <title>Draft genome of Mucuna pruriens seed.</title>
        <authorList>
            <person name="Nnadi N.E."/>
            <person name="Vos R."/>
            <person name="Hasami M.H."/>
            <person name="Devisetty U.K."/>
            <person name="Aguiy J.C."/>
        </authorList>
    </citation>
    <scope>NUCLEOTIDE SEQUENCE [LARGE SCALE GENOMIC DNA]</scope>
    <source>
        <strain evidence="2">JCA_2017</strain>
    </source>
</reference>
<evidence type="ECO:0000313" key="3">
    <source>
        <dbReference type="Proteomes" id="UP000257109"/>
    </source>
</evidence>